<evidence type="ECO:0000313" key="1">
    <source>
        <dbReference type="EMBL" id="KAF3950223.1"/>
    </source>
</evidence>
<reference evidence="1" key="1">
    <citation type="submission" date="2020-03" db="EMBL/GenBank/DDBJ databases">
        <title>Castanea mollissima Vanexum genome sequencing.</title>
        <authorList>
            <person name="Staton M."/>
        </authorList>
    </citation>
    <scope>NUCLEOTIDE SEQUENCE</scope>
    <source>
        <tissue evidence="1">Leaf</tissue>
    </source>
</reference>
<feature type="non-terminal residue" evidence="1">
    <location>
        <position position="1"/>
    </location>
</feature>
<gene>
    <name evidence="1" type="ORF">CMV_023991</name>
</gene>
<proteinExistence type="predicted"/>
<evidence type="ECO:0000313" key="2">
    <source>
        <dbReference type="Proteomes" id="UP000737018"/>
    </source>
</evidence>
<protein>
    <submittedName>
        <fullName evidence="1">Uncharacterized protein</fullName>
    </submittedName>
</protein>
<dbReference type="AlphaFoldDB" id="A0A8J4QGD3"/>
<accession>A0A8J4QGD3</accession>
<sequence length="112" mass="12572">ERDNHPVLLAAAVVAAARSTLCPPSLQTLLEDVPELGILIKVPEVGSRSMMKFWRGCSKVSSGTFSCKRIGHKSTYCHGHWQYYSILVPVGFKHLELEPELHWTRGKTRKSI</sequence>
<dbReference type="EMBL" id="JRKL02005597">
    <property type="protein sequence ID" value="KAF3950223.1"/>
    <property type="molecule type" value="Genomic_DNA"/>
</dbReference>
<dbReference type="Proteomes" id="UP000737018">
    <property type="component" value="Unassembled WGS sequence"/>
</dbReference>
<organism evidence="1 2">
    <name type="scientific">Castanea mollissima</name>
    <name type="common">Chinese chestnut</name>
    <dbReference type="NCBI Taxonomy" id="60419"/>
    <lineage>
        <taxon>Eukaryota</taxon>
        <taxon>Viridiplantae</taxon>
        <taxon>Streptophyta</taxon>
        <taxon>Embryophyta</taxon>
        <taxon>Tracheophyta</taxon>
        <taxon>Spermatophyta</taxon>
        <taxon>Magnoliopsida</taxon>
        <taxon>eudicotyledons</taxon>
        <taxon>Gunneridae</taxon>
        <taxon>Pentapetalae</taxon>
        <taxon>rosids</taxon>
        <taxon>fabids</taxon>
        <taxon>Fagales</taxon>
        <taxon>Fagaceae</taxon>
        <taxon>Castanea</taxon>
    </lineage>
</organism>
<comment type="caution">
    <text evidence="1">The sequence shown here is derived from an EMBL/GenBank/DDBJ whole genome shotgun (WGS) entry which is preliminary data.</text>
</comment>
<name>A0A8J4QGD3_9ROSI</name>
<keyword evidence="2" id="KW-1185">Reference proteome</keyword>